<dbReference type="GO" id="GO:0000156">
    <property type="term" value="F:phosphorelay response regulator activity"/>
    <property type="evidence" value="ECO:0007669"/>
    <property type="project" value="InterPro"/>
</dbReference>
<comment type="caution">
    <text evidence="6">The sequence shown here is derived from an EMBL/GenBank/DDBJ whole genome shotgun (WGS) entry which is preliminary data.</text>
</comment>
<dbReference type="Pfam" id="PF04397">
    <property type="entry name" value="LytTR"/>
    <property type="match status" value="1"/>
</dbReference>
<dbReference type="Pfam" id="PF00072">
    <property type="entry name" value="Response_reg"/>
    <property type="match status" value="1"/>
</dbReference>
<dbReference type="Gene3D" id="3.40.50.2300">
    <property type="match status" value="1"/>
</dbReference>
<evidence type="ECO:0000256" key="3">
    <source>
        <dbReference type="PROSITE-ProRule" id="PRU00169"/>
    </source>
</evidence>
<feature type="modified residue" description="4-aspartylphosphate" evidence="3">
    <location>
        <position position="18"/>
    </location>
</feature>
<evidence type="ECO:0000313" key="7">
    <source>
        <dbReference type="Proteomes" id="UP000824090"/>
    </source>
</evidence>
<dbReference type="PANTHER" id="PTHR37299">
    <property type="entry name" value="TRANSCRIPTIONAL REGULATOR-RELATED"/>
    <property type="match status" value="1"/>
</dbReference>
<dbReference type="GO" id="GO:0003677">
    <property type="term" value="F:DNA binding"/>
    <property type="evidence" value="ECO:0007669"/>
    <property type="project" value="InterPro"/>
</dbReference>
<dbReference type="PROSITE" id="PS50110">
    <property type="entry name" value="RESPONSE_REGULATORY"/>
    <property type="match status" value="1"/>
</dbReference>
<comment type="function">
    <text evidence="2">May play the central regulatory role in sporulation. It may be an element of the effector pathway responsible for the activation of sporulation genes in response to nutritional stress. Spo0A may act in concert with spo0H (a sigma factor) to control the expression of some genes that are critical to the sporulation process.</text>
</comment>
<keyword evidence="3" id="KW-0597">Phosphoprotein</keyword>
<feature type="non-terminal residue" evidence="6">
    <location>
        <position position="1"/>
    </location>
</feature>
<proteinExistence type="predicted"/>
<evidence type="ECO:0000259" key="4">
    <source>
        <dbReference type="PROSITE" id="PS50110"/>
    </source>
</evidence>
<dbReference type="EMBL" id="DVMP01000123">
    <property type="protein sequence ID" value="HIU26140.1"/>
    <property type="molecule type" value="Genomic_DNA"/>
</dbReference>
<evidence type="ECO:0000256" key="2">
    <source>
        <dbReference type="ARBA" id="ARBA00024867"/>
    </source>
</evidence>
<dbReference type="Gene3D" id="2.40.50.1020">
    <property type="entry name" value="LytTr DNA-binding domain"/>
    <property type="match status" value="1"/>
</dbReference>
<feature type="domain" description="HTH LytTR-type" evidence="5">
    <location>
        <begin position="92"/>
        <end position="196"/>
    </location>
</feature>
<sequence>NLEKDVREGRLYDIYILDILMPRIDGLKLGEAIRKKQPEAVIIYLSSSDDFFSQAFDVYAFQYQLKPLKKDKFFEIMERAVSSFMGPEKRWFFLSSKRGSVRVPFDHIVYAELSSRTLILHLEDGNTLQSGYLRQSFETLMAPVLKDCRFVQPHKSFIINLDYVQRLDSAFFEMSDGSRIPISRKRSAETKKTYMDFIFRAGSPSDK</sequence>
<evidence type="ECO:0000259" key="5">
    <source>
        <dbReference type="PROSITE" id="PS50930"/>
    </source>
</evidence>
<gene>
    <name evidence="6" type="ORF">IAC50_06590</name>
</gene>
<dbReference type="SUPFAM" id="SSF52172">
    <property type="entry name" value="CheY-like"/>
    <property type="match status" value="1"/>
</dbReference>
<dbReference type="AlphaFoldDB" id="A0A9D1I3C4"/>
<dbReference type="Proteomes" id="UP000824090">
    <property type="component" value="Unassembled WGS sequence"/>
</dbReference>
<accession>A0A9D1I3C4</accession>
<evidence type="ECO:0000256" key="1">
    <source>
        <dbReference type="ARBA" id="ARBA00018672"/>
    </source>
</evidence>
<organism evidence="6 7">
    <name type="scientific">Candidatus Allocopromorpha excrementigallinarum</name>
    <dbReference type="NCBI Taxonomy" id="2840742"/>
    <lineage>
        <taxon>Bacteria</taxon>
        <taxon>Bacillati</taxon>
        <taxon>Bacillota</taxon>
        <taxon>Clostridia</taxon>
        <taxon>Eubacteriales</taxon>
        <taxon>Eubacteriaceae</taxon>
        <taxon>Eubacteriaceae incertae sedis</taxon>
        <taxon>Candidatus Allocopromorpha</taxon>
    </lineage>
</organism>
<dbReference type="SMART" id="SM00850">
    <property type="entry name" value="LytTR"/>
    <property type="match status" value="1"/>
</dbReference>
<feature type="domain" description="Response regulatory" evidence="4">
    <location>
        <begin position="1"/>
        <end position="81"/>
    </location>
</feature>
<protein>
    <recommendedName>
        <fullName evidence="1">Stage 0 sporulation protein A homolog</fullName>
    </recommendedName>
</protein>
<name>A0A9D1I3C4_9FIRM</name>
<reference evidence="6" key="2">
    <citation type="journal article" date="2021" name="PeerJ">
        <title>Extensive microbial diversity within the chicken gut microbiome revealed by metagenomics and culture.</title>
        <authorList>
            <person name="Gilroy R."/>
            <person name="Ravi A."/>
            <person name="Getino M."/>
            <person name="Pursley I."/>
            <person name="Horton D.L."/>
            <person name="Alikhan N.F."/>
            <person name="Baker D."/>
            <person name="Gharbi K."/>
            <person name="Hall N."/>
            <person name="Watson M."/>
            <person name="Adriaenssens E.M."/>
            <person name="Foster-Nyarko E."/>
            <person name="Jarju S."/>
            <person name="Secka A."/>
            <person name="Antonio M."/>
            <person name="Oren A."/>
            <person name="Chaudhuri R.R."/>
            <person name="La Ragione R."/>
            <person name="Hildebrand F."/>
            <person name="Pallen M.J."/>
        </authorList>
    </citation>
    <scope>NUCLEOTIDE SEQUENCE</scope>
    <source>
        <strain evidence="6">ChiHcec3-6078</strain>
    </source>
</reference>
<dbReference type="InterPro" id="IPR046947">
    <property type="entry name" value="LytR-like"/>
</dbReference>
<dbReference type="PROSITE" id="PS50930">
    <property type="entry name" value="HTH_LYTTR"/>
    <property type="match status" value="1"/>
</dbReference>
<reference evidence="6" key="1">
    <citation type="submission" date="2020-10" db="EMBL/GenBank/DDBJ databases">
        <authorList>
            <person name="Gilroy R."/>
        </authorList>
    </citation>
    <scope>NUCLEOTIDE SEQUENCE</scope>
    <source>
        <strain evidence="6">ChiHcec3-6078</strain>
    </source>
</reference>
<dbReference type="PANTHER" id="PTHR37299:SF1">
    <property type="entry name" value="STAGE 0 SPORULATION PROTEIN A HOMOLOG"/>
    <property type="match status" value="1"/>
</dbReference>
<dbReference type="InterPro" id="IPR011006">
    <property type="entry name" value="CheY-like_superfamily"/>
</dbReference>
<evidence type="ECO:0000313" key="6">
    <source>
        <dbReference type="EMBL" id="HIU26140.1"/>
    </source>
</evidence>
<dbReference type="InterPro" id="IPR001789">
    <property type="entry name" value="Sig_transdc_resp-reg_receiver"/>
</dbReference>
<dbReference type="InterPro" id="IPR007492">
    <property type="entry name" value="LytTR_DNA-bd_dom"/>
</dbReference>